<dbReference type="RefSeq" id="WP_048005179.1">
    <property type="nucleotide sequence ID" value="NZ_BSED01000097.1"/>
</dbReference>
<dbReference type="OrthoDB" id="517576at2"/>
<proteinExistence type="predicted"/>
<dbReference type="AlphaFoldDB" id="A0A0J5SCB1"/>
<dbReference type="Proteomes" id="UP000076510">
    <property type="component" value="Unassembled WGS sequence"/>
</dbReference>
<dbReference type="EMBL" id="LQQY01000009">
    <property type="protein sequence ID" value="KZE50715.1"/>
    <property type="molecule type" value="Genomic_DNA"/>
</dbReference>
<reference evidence="2" key="1">
    <citation type="submission" date="2016-01" db="EMBL/GenBank/DDBJ databases">
        <title>Whole genome sequencing of Bhargavaea cecembensis T14.</title>
        <authorList>
            <person name="Hong K.W."/>
        </authorList>
    </citation>
    <scope>NUCLEOTIDE SEQUENCE [LARGE SCALE GENOMIC DNA]</scope>
    <source>
        <strain evidence="2">M19</strain>
    </source>
</reference>
<comment type="caution">
    <text evidence="1">The sequence shown here is derived from an EMBL/GenBank/DDBJ whole genome shotgun (WGS) entry which is preliminary data.</text>
</comment>
<evidence type="ECO:0000313" key="1">
    <source>
        <dbReference type="EMBL" id="KZE50715.1"/>
    </source>
</evidence>
<dbReference type="SUPFAM" id="SSF82185">
    <property type="entry name" value="Histone H3 K4-specific methyltransferase SET7/9 N-terminal domain"/>
    <property type="match status" value="1"/>
</dbReference>
<accession>A0A0J5SCB1</accession>
<name>A0A0J5SCB1_9BACI</name>
<protein>
    <submittedName>
        <fullName evidence="1">Uncharacterized protein</fullName>
    </submittedName>
</protein>
<dbReference type="InterPro" id="IPR011652">
    <property type="entry name" value="MORN_2"/>
</dbReference>
<dbReference type="Gene3D" id="3.90.930.1">
    <property type="match status" value="1"/>
</dbReference>
<evidence type="ECO:0000313" key="2">
    <source>
        <dbReference type="Proteomes" id="UP000076510"/>
    </source>
</evidence>
<sequence>MEELLTKEYVLRHGVEFETQLEYGGPYGQGIVYIDHDGKEHLFTGLAYDLHPNGKLESYFYVDEGVKEGRYVEFYPSGAVESIRTMHKSASHGRQLEFYENGGIREEFESFAGKRITYRLYDRNGQVTDEKAEWTESDRRFAEKWGKE</sequence>
<organism evidence="1 2">
    <name type="scientific">Rossellomorea marisflavi</name>
    <dbReference type="NCBI Taxonomy" id="189381"/>
    <lineage>
        <taxon>Bacteria</taxon>
        <taxon>Bacillati</taxon>
        <taxon>Bacillota</taxon>
        <taxon>Bacilli</taxon>
        <taxon>Bacillales</taxon>
        <taxon>Bacillaceae</taxon>
        <taxon>Rossellomorea</taxon>
    </lineage>
</organism>
<dbReference type="PATRIC" id="fig|189381.11.peg.445"/>
<gene>
    <name evidence="1" type="ORF">AV649_15090</name>
</gene>
<dbReference type="Pfam" id="PF07661">
    <property type="entry name" value="MORN_2"/>
    <property type="match status" value="2"/>
</dbReference>